<dbReference type="AlphaFoldDB" id="A0A0J7XUA8"/>
<dbReference type="STRING" id="1420583.V473_15660"/>
<comment type="caution">
    <text evidence="3">The sequence shown here is derived from an EMBL/GenBank/DDBJ whole genome shotgun (WGS) entry which is preliminary data.</text>
</comment>
<dbReference type="PANTHER" id="PTHR45947">
    <property type="entry name" value="SULFOQUINOVOSYL TRANSFERASE SQD2"/>
    <property type="match status" value="1"/>
</dbReference>
<dbReference type="InterPro" id="IPR028098">
    <property type="entry name" value="Glyco_trans_4-like_N"/>
</dbReference>
<dbReference type="Gene3D" id="3.40.50.2000">
    <property type="entry name" value="Glycogen Phosphorylase B"/>
    <property type="match status" value="2"/>
</dbReference>
<keyword evidence="3" id="KW-0808">Transferase</keyword>
<dbReference type="Pfam" id="PF13439">
    <property type="entry name" value="Glyco_transf_4"/>
    <property type="match status" value="1"/>
</dbReference>
<proteinExistence type="predicted"/>
<dbReference type="Proteomes" id="UP000052232">
    <property type="component" value="Unassembled WGS sequence"/>
</dbReference>
<dbReference type="RefSeq" id="WP_066606207.1">
    <property type="nucleotide sequence ID" value="NZ_KQ130435.1"/>
</dbReference>
<dbReference type="EMBL" id="JACT01000003">
    <property type="protein sequence ID" value="KMS54628.1"/>
    <property type="molecule type" value="Genomic_DNA"/>
</dbReference>
<dbReference type="InterPro" id="IPR001296">
    <property type="entry name" value="Glyco_trans_1"/>
</dbReference>
<dbReference type="Pfam" id="PF00534">
    <property type="entry name" value="Glycos_transf_1"/>
    <property type="match status" value="1"/>
</dbReference>
<dbReference type="InterPro" id="IPR050194">
    <property type="entry name" value="Glycosyltransferase_grp1"/>
</dbReference>
<evidence type="ECO:0000259" key="2">
    <source>
        <dbReference type="Pfam" id="PF13439"/>
    </source>
</evidence>
<dbReference type="SUPFAM" id="SSF53756">
    <property type="entry name" value="UDP-Glycosyltransferase/glycogen phosphorylase"/>
    <property type="match status" value="1"/>
</dbReference>
<keyword evidence="4" id="KW-1185">Reference proteome</keyword>
<dbReference type="PATRIC" id="fig|1420583.3.peg.2928"/>
<evidence type="ECO:0000313" key="4">
    <source>
        <dbReference type="Proteomes" id="UP000052232"/>
    </source>
</evidence>
<feature type="domain" description="Glycosyl transferase family 1" evidence="1">
    <location>
        <begin position="187"/>
        <end position="349"/>
    </location>
</feature>
<sequence length="381" mass="40474">MSDSPASLWIVARVYAPDEGGVQTYAREVARAYAAQGRRVTIFAKSSAGPRRVRQDGIDLIDVGVAAMLAVYARLFRAMLGAWIGGDRPALIHACTWRAALPALLFPRPLVVTVHGREVGRPRGIALLLLRLVLHRARRIVAVSDVTRTLLLGRLPHLAARTITAWNGVVMPADRAPTAFARGAGGAQLLTVCRLVARKNIAAAVRAVAGCVQDGAHLRHVIIGRGVDTVRVRETIRHCGLDGVVTMAGYVSTADLADAYAAADIFLHPQIAMEDGAEIEGFGLSVADAMAQGLVCIVGRDGGPAEFVRDGVTGLVVDGQSIDAIRTAIDRLVADPALCRRIGDRARAWAAESLSWDRHCRLCLGESDADVVMSATLAKAA</sequence>
<feature type="domain" description="Glycosyltransferase subfamily 4-like N-terminal" evidence="2">
    <location>
        <begin position="20"/>
        <end position="169"/>
    </location>
</feature>
<accession>A0A0J7XUA8</accession>
<reference evidence="3 4" key="1">
    <citation type="journal article" date="2015" name="G3 (Bethesda)">
        <title>Insights into Ongoing Evolution of the Hexachlorocyclohexane Catabolic Pathway from Comparative Genomics of Ten Sphingomonadaceae Strains.</title>
        <authorList>
            <person name="Pearce S.L."/>
            <person name="Oakeshott J.G."/>
            <person name="Pandey G."/>
        </authorList>
    </citation>
    <scope>NUCLEOTIDE SEQUENCE [LARGE SCALE GENOMIC DNA]</scope>
    <source>
        <strain evidence="3 4">LL01</strain>
    </source>
</reference>
<gene>
    <name evidence="3" type="ORF">V473_15660</name>
</gene>
<dbReference type="GO" id="GO:0016758">
    <property type="term" value="F:hexosyltransferase activity"/>
    <property type="evidence" value="ECO:0007669"/>
    <property type="project" value="TreeGrafter"/>
</dbReference>
<protein>
    <submittedName>
        <fullName evidence="3">Glycosyl transferase family 1</fullName>
    </submittedName>
</protein>
<evidence type="ECO:0000259" key="1">
    <source>
        <dbReference type="Pfam" id="PF00534"/>
    </source>
</evidence>
<dbReference type="CDD" id="cd03801">
    <property type="entry name" value="GT4_PimA-like"/>
    <property type="match status" value="1"/>
</dbReference>
<evidence type="ECO:0000313" key="3">
    <source>
        <dbReference type="EMBL" id="KMS54628.1"/>
    </source>
</evidence>
<organism evidence="3 4">
    <name type="scientific">Sphingobium cupriresistens LL01</name>
    <dbReference type="NCBI Taxonomy" id="1420583"/>
    <lineage>
        <taxon>Bacteria</taxon>
        <taxon>Pseudomonadati</taxon>
        <taxon>Pseudomonadota</taxon>
        <taxon>Alphaproteobacteria</taxon>
        <taxon>Sphingomonadales</taxon>
        <taxon>Sphingomonadaceae</taxon>
        <taxon>Sphingobium</taxon>
    </lineage>
</organism>
<dbReference type="PANTHER" id="PTHR45947:SF3">
    <property type="entry name" value="SULFOQUINOVOSYL TRANSFERASE SQD2"/>
    <property type="match status" value="1"/>
</dbReference>
<name>A0A0J7XUA8_9SPHN</name>